<organism evidence="2">
    <name type="scientific">uncultured Caudovirales phage</name>
    <dbReference type="NCBI Taxonomy" id="2100421"/>
    <lineage>
        <taxon>Viruses</taxon>
        <taxon>Duplodnaviria</taxon>
        <taxon>Heunggongvirae</taxon>
        <taxon>Uroviricota</taxon>
        <taxon>Caudoviricetes</taxon>
        <taxon>Peduoviridae</taxon>
        <taxon>Maltschvirus</taxon>
        <taxon>Maltschvirus maltsch</taxon>
    </lineage>
</organism>
<sequence length="57" mass="6193">MSDTPHITQEAAREMLAALRAAVRPLELYQAYGWSDRGRVIPKIRAAIARATGGEGV</sequence>
<dbReference type="EMBL" id="LR796648">
    <property type="protein sequence ID" value="CAB4157014.1"/>
    <property type="molecule type" value="Genomic_DNA"/>
</dbReference>
<gene>
    <name evidence="1" type="ORF">UFOVP675_42</name>
    <name evidence="2" type="ORF">UFOVP747_57</name>
</gene>
<accession>A0A6J7X449</accession>
<evidence type="ECO:0000313" key="1">
    <source>
        <dbReference type="EMBL" id="CAB4157014.1"/>
    </source>
</evidence>
<evidence type="ECO:0000313" key="2">
    <source>
        <dbReference type="EMBL" id="CAB5225632.1"/>
    </source>
</evidence>
<name>A0A6J7X449_9CAUD</name>
<protein>
    <submittedName>
        <fullName evidence="2">Uncharacterized protein</fullName>
    </submittedName>
</protein>
<dbReference type="EMBL" id="LR798343">
    <property type="protein sequence ID" value="CAB5225632.1"/>
    <property type="molecule type" value="Genomic_DNA"/>
</dbReference>
<proteinExistence type="predicted"/>
<reference evidence="2" key="1">
    <citation type="submission" date="2020-05" db="EMBL/GenBank/DDBJ databases">
        <authorList>
            <person name="Chiriac C."/>
            <person name="Salcher M."/>
            <person name="Ghai R."/>
            <person name="Kavagutti S V."/>
        </authorList>
    </citation>
    <scope>NUCLEOTIDE SEQUENCE</scope>
</reference>